<feature type="compositionally biased region" description="Basic and acidic residues" evidence="4">
    <location>
        <begin position="518"/>
        <end position="538"/>
    </location>
</feature>
<dbReference type="InterPro" id="IPR000719">
    <property type="entry name" value="Prot_kinase_dom"/>
</dbReference>
<sequence length="859" mass="99186">MCNAEEYFLALDDPFLLPSSAIYRINDKLDDASDLSSIYSNEPELAVGNGHDADELLMDDAEFAQRLYKFGLDTNGLPLRDDLLFKTFDKAANFTLKMEELSWWKKFKGIKAKPVQVPHVALWDYFGGTSCLDINCTAGDQIDVLCEEFQVREIDSVTTDGRTFLRLPMQWSLGRWIRNRSFQSNVGLIPSCWLISKSFYNANKRLFAHPTWFLGISDLSTAYDYLLEDRSSYRPGLFVIFSPIWLNIDARDHRPYIILVMCCKSNNILNEMIKAYTNQIITAKGALNDLTMRLTSVLHSPVIEDQAQTDLQKKDNSRNDASTEILSADVSALSNYQEVSKVLYRKSIKQEHKDRNKLNSEKEEINSEHIQHTSLPFYIKTYTIRRSRIGRYLLFNRQFSTLYDLVYYYTNYQSPIPHKLNYGPTKKQQVVYFHSVPAPFTSPTRDIYAMTMKSEQWAARHFDQITEPTLLSQTFSFISRSIFDPSKNSHMEFAHSIQLTSDAIEGAQNYTKRSMSKKNIESLKDDKARKSENRKDTFADPAANDDDSILKTDTAIEIDISNLKYSPEDMLGSGAFGAVYRGKLETVDGEVNVAIKKLKMVVPEADHRQPWISEMEILQVINHPNVTKFYGFCYNETKEYAMLTFELVDIGSLADFMKEHEYNISANEHVDFLTQIARGMSHLHSLDPPIVHGDLAARNVLIHHHPKDETRYILKISDFGLSKTTRHEVHFLPDDPHKIPFKWLPPEVLHRRELSTKSDIWAYAILATEIYGVIDPYGMLPNEKVLSFLKDGHRMEKPSTMPYYIYNIMLQCWRKQPVDRPTFNEIVRDLMPYYIEYESSHIVMLTSRIVAESIMNKKG</sequence>
<feature type="region of interest" description="Disordered" evidence="4">
    <location>
        <begin position="510"/>
        <end position="544"/>
    </location>
</feature>
<dbReference type="GO" id="GO:0043235">
    <property type="term" value="C:receptor complex"/>
    <property type="evidence" value="ECO:0007669"/>
    <property type="project" value="TreeGrafter"/>
</dbReference>
<evidence type="ECO:0000256" key="3">
    <source>
        <dbReference type="PROSITE-ProRule" id="PRU10141"/>
    </source>
</evidence>
<proteinExistence type="predicted"/>
<dbReference type="Gene3D" id="1.10.510.10">
    <property type="entry name" value="Transferase(Phosphotransferase) domain 1"/>
    <property type="match status" value="1"/>
</dbReference>
<evidence type="ECO:0000256" key="4">
    <source>
        <dbReference type="SAM" id="MobiDB-lite"/>
    </source>
</evidence>
<comment type="catalytic activity">
    <reaction evidence="2">
        <text>L-tyrosyl-[protein] + ATP = O-phospho-L-tyrosyl-[protein] + ADP + H(+)</text>
        <dbReference type="Rhea" id="RHEA:10596"/>
        <dbReference type="Rhea" id="RHEA-COMP:10136"/>
        <dbReference type="Rhea" id="RHEA-COMP:20101"/>
        <dbReference type="ChEBI" id="CHEBI:15378"/>
        <dbReference type="ChEBI" id="CHEBI:30616"/>
        <dbReference type="ChEBI" id="CHEBI:46858"/>
        <dbReference type="ChEBI" id="CHEBI:61978"/>
        <dbReference type="ChEBI" id="CHEBI:456216"/>
        <dbReference type="EC" id="2.7.10.1"/>
    </reaction>
</comment>
<dbReference type="PANTHER" id="PTHR24416">
    <property type="entry name" value="TYROSINE-PROTEIN KINASE RECEPTOR"/>
    <property type="match status" value="1"/>
</dbReference>
<evidence type="ECO:0000256" key="2">
    <source>
        <dbReference type="ARBA" id="ARBA00051243"/>
    </source>
</evidence>
<dbReference type="PROSITE" id="PS00107">
    <property type="entry name" value="PROTEIN_KINASE_ATP"/>
    <property type="match status" value="1"/>
</dbReference>
<dbReference type="InterPro" id="IPR017441">
    <property type="entry name" value="Protein_kinase_ATP_BS"/>
</dbReference>
<dbReference type="WBParaSite" id="mrna-Wban_02223">
    <property type="protein sequence ID" value="mrna-Wban_02223"/>
    <property type="gene ID" value="Wban_02223"/>
</dbReference>
<reference evidence="7" key="3">
    <citation type="submission" date="2024-02" db="UniProtKB">
        <authorList>
            <consortium name="WormBaseParasite"/>
        </authorList>
    </citation>
    <scope>IDENTIFICATION</scope>
    <source>
        <strain evidence="7">pt0022</strain>
    </source>
</reference>
<reference evidence="6" key="2">
    <citation type="journal article" date="2016" name="Mol. Ecol.">
        <title>Population genomics of the filarial nematode parasite Wuchereria bancrofti from mosquitoes.</title>
        <authorList>
            <person name="Small S.T."/>
            <person name="Reimer L.J."/>
            <person name="Tisch D.J."/>
            <person name="King C.L."/>
            <person name="Christensen B.M."/>
            <person name="Siba P.M."/>
            <person name="Kazura J.W."/>
            <person name="Serre D."/>
            <person name="Zimmerman P.A."/>
        </authorList>
    </citation>
    <scope>NUCLEOTIDE SEQUENCE</scope>
    <source>
        <strain evidence="6">pt0022</strain>
    </source>
</reference>
<dbReference type="SUPFAM" id="SSF56112">
    <property type="entry name" value="Protein kinase-like (PK-like)"/>
    <property type="match status" value="1"/>
</dbReference>
<evidence type="ECO:0000256" key="1">
    <source>
        <dbReference type="ARBA" id="ARBA00004167"/>
    </source>
</evidence>
<reference evidence="6" key="1">
    <citation type="submission" date="2015-03" db="EMBL/GenBank/DDBJ databases">
        <title>Wuchereria bancrofti Genome Sequencing Papua New Guinea Strain.</title>
        <authorList>
            <person name="Small S.T."/>
            <person name="Serre D."/>
            <person name="Zimmerman P.A."/>
        </authorList>
    </citation>
    <scope>NUCLEOTIDE SEQUENCE [LARGE SCALE GENOMIC DNA]</scope>
    <source>
        <strain evidence="6">pt0022</strain>
    </source>
</reference>
<evidence type="ECO:0000313" key="7">
    <source>
        <dbReference type="WBParaSite" id="mrna-Wban_02223"/>
    </source>
</evidence>
<dbReference type="Pfam" id="PF07714">
    <property type="entry name" value="PK_Tyr_Ser-Thr"/>
    <property type="match status" value="1"/>
</dbReference>
<dbReference type="InterPro" id="IPR001245">
    <property type="entry name" value="Ser-Thr/Tyr_kinase_cat_dom"/>
</dbReference>
<dbReference type="PRINTS" id="PR00109">
    <property type="entry name" value="TYRKINASE"/>
</dbReference>
<dbReference type="GO" id="GO:0004714">
    <property type="term" value="F:transmembrane receptor protein tyrosine kinase activity"/>
    <property type="evidence" value="ECO:0007669"/>
    <property type="project" value="UniProtKB-EC"/>
</dbReference>
<dbReference type="PROSITE" id="PS00109">
    <property type="entry name" value="PROTEIN_KINASE_TYR"/>
    <property type="match status" value="1"/>
</dbReference>
<protein>
    <recommendedName>
        <fullName evidence="5">Protein kinase domain-containing protein</fullName>
    </recommendedName>
</protein>
<organism evidence="6 7">
    <name type="scientific">Wuchereria bancrofti</name>
    <dbReference type="NCBI Taxonomy" id="6293"/>
    <lineage>
        <taxon>Eukaryota</taxon>
        <taxon>Metazoa</taxon>
        <taxon>Ecdysozoa</taxon>
        <taxon>Nematoda</taxon>
        <taxon>Chromadorea</taxon>
        <taxon>Rhabditida</taxon>
        <taxon>Spirurina</taxon>
        <taxon>Spiruromorpha</taxon>
        <taxon>Filarioidea</taxon>
        <taxon>Onchocercidae</taxon>
        <taxon>Wuchereria</taxon>
    </lineage>
</organism>
<comment type="subcellular location">
    <subcellularLocation>
        <location evidence="1">Membrane</location>
        <topology evidence="1">Single-pass membrane protein</topology>
    </subcellularLocation>
</comment>
<dbReference type="InterPro" id="IPR050122">
    <property type="entry name" value="RTK"/>
</dbReference>
<dbReference type="PANTHER" id="PTHR24416:SF617">
    <property type="entry name" value="RET ONCOGENE, ISOFORM A"/>
    <property type="match status" value="1"/>
</dbReference>
<dbReference type="GO" id="GO:0005524">
    <property type="term" value="F:ATP binding"/>
    <property type="evidence" value="ECO:0007669"/>
    <property type="project" value="UniProtKB-UniRule"/>
</dbReference>
<name>A0AAF5PLG7_WUCBA</name>
<evidence type="ECO:0000313" key="6">
    <source>
        <dbReference type="Proteomes" id="UP000093561"/>
    </source>
</evidence>
<dbReference type="GO" id="GO:0005886">
    <property type="term" value="C:plasma membrane"/>
    <property type="evidence" value="ECO:0007669"/>
    <property type="project" value="TreeGrafter"/>
</dbReference>
<dbReference type="AlphaFoldDB" id="A0AAF5PLG7"/>
<dbReference type="InterPro" id="IPR011009">
    <property type="entry name" value="Kinase-like_dom_sf"/>
</dbReference>
<feature type="domain" description="Protein kinase" evidence="5">
    <location>
        <begin position="565"/>
        <end position="834"/>
    </location>
</feature>
<keyword evidence="3" id="KW-0067">ATP-binding</keyword>
<keyword evidence="3" id="KW-0547">Nucleotide-binding</keyword>
<feature type="binding site" evidence="3">
    <location>
        <position position="597"/>
    </location>
    <ligand>
        <name>ATP</name>
        <dbReference type="ChEBI" id="CHEBI:30616"/>
    </ligand>
</feature>
<dbReference type="CDD" id="cd00192">
    <property type="entry name" value="PTKc"/>
    <property type="match status" value="1"/>
</dbReference>
<evidence type="ECO:0000259" key="5">
    <source>
        <dbReference type="PROSITE" id="PS50011"/>
    </source>
</evidence>
<dbReference type="InterPro" id="IPR008266">
    <property type="entry name" value="Tyr_kinase_AS"/>
</dbReference>
<dbReference type="PROSITE" id="PS50011">
    <property type="entry name" value="PROTEIN_KINASE_DOM"/>
    <property type="match status" value="1"/>
</dbReference>
<dbReference type="Proteomes" id="UP000093561">
    <property type="component" value="Unassembled WGS sequence"/>
</dbReference>
<accession>A0AAF5PLG7</accession>
<dbReference type="GO" id="GO:0007169">
    <property type="term" value="P:cell surface receptor protein tyrosine kinase signaling pathway"/>
    <property type="evidence" value="ECO:0007669"/>
    <property type="project" value="TreeGrafter"/>
</dbReference>